<name>A0ABZ0HTP4_9HYPH</name>
<organism evidence="2 3">
    <name type="scientific">Methylocapsa polymorpha</name>
    <dbReference type="NCBI Taxonomy" id="3080828"/>
    <lineage>
        <taxon>Bacteria</taxon>
        <taxon>Pseudomonadati</taxon>
        <taxon>Pseudomonadota</taxon>
        <taxon>Alphaproteobacteria</taxon>
        <taxon>Hyphomicrobiales</taxon>
        <taxon>Beijerinckiaceae</taxon>
        <taxon>Methylocapsa</taxon>
    </lineage>
</organism>
<feature type="region of interest" description="Disordered" evidence="1">
    <location>
        <begin position="40"/>
        <end position="70"/>
    </location>
</feature>
<dbReference type="EMBL" id="CP136862">
    <property type="protein sequence ID" value="WOJ90063.1"/>
    <property type="molecule type" value="Genomic_DNA"/>
</dbReference>
<gene>
    <name evidence="2" type="ORF">RZS28_01775</name>
</gene>
<protein>
    <submittedName>
        <fullName evidence="2">Uncharacterized protein</fullName>
    </submittedName>
</protein>
<sequence>MVFCTAWMGQLGNTTMVLRSGISTGGFIGSADRPKLNRAVDENGISTANGIEPTDPRLKSRSEEAAFDAN</sequence>
<accession>A0ABZ0HTP4</accession>
<proteinExistence type="predicted"/>
<dbReference type="Proteomes" id="UP001626536">
    <property type="component" value="Chromosome"/>
</dbReference>
<evidence type="ECO:0000313" key="3">
    <source>
        <dbReference type="Proteomes" id="UP001626536"/>
    </source>
</evidence>
<keyword evidence="3" id="KW-1185">Reference proteome</keyword>
<feature type="compositionally biased region" description="Basic and acidic residues" evidence="1">
    <location>
        <begin position="54"/>
        <end position="64"/>
    </location>
</feature>
<dbReference type="RefSeq" id="WP_407339508.1">
    <property type="nucleotide sequence ID" value="NZ_CP136862.1"/>
</dbReference>
<reference evidence="2 3" key="1">
    <citation type="submission" date="2023-10" db="EMBL/GenBank/DDBJ databases">
        <title>Novel methanotroph of the genus Methylocapsa from a subarctic wetland.</title>
        <authorList>
            <person name="Belova S.E."/>
            <person name="Oshkin I.Y."/>
            <person name="Miroshnikov K."/>
            <person name="Dedysh S.N."/>
        </authorList>
    </citation>
    <scope>NUCLEOTIDE SEQUENCE [LARGE SCALE GENOMIC DNA]</scope>
    <source>
        <strain evidence="2 3">RX1</strain>
    </source>
</reference>
<evidence type="ECO:0000313" key="2">
    <source>
        <dbReference type="EMBL" id="WOJ90063.1"/>
    </source>
</evidence>
<evidence type="ECO:0000256" key="1">
    <source>
        <dbReference type="SAM" id="MobiDB-lite"/>
    </source>
</evidence>